<dbReference type="GO" id="GO:0042645">
    <property type="term" value="C:mitochondrial nucleoid"/>
    <property type="evidence" value="ECO:0007669"/>
    <property type="project" value="TreeGrafter"/>
</dbReference>
<dbReference type="Gene3D" id="1.10.150.280">
    <property type="entry name" value="AF1531-like domain"/>
    <property type="match status" value="1"/>
</dbReference>
<dbReference type="eggNOG" id="ENOG502QPVB">
    <property type="taxonomic scope" value="Eukaryota"/>
</dbReference>
<gene>
    <name evidence="1" type="primary">LOC102426588</name>
</gene>
<dbReference type="GO" id="GO:0030337">
    <property type="term" value="F:DNA polymerase processivity factor activity"/>
    <property type="evidence" value="ECO:0007669"/>
    <property type="project" value="TreeGrafter"/>
</dbReference>
<dbReference type="FunFam" id="1.10.150.280:FF:000004">
    <property type="entry name" value="Transcription elongation factor, mitochondrial"/>
    <property type="match status" value="1"/>
</dbReference>
<dbReference type="GO" id="GO:0006392">
    <property type="term" value="P:transcription elongation by mitochondrial RNA polymerase"/>
    <property type="evidence" value="ECO:0007669"/>
    <property type="project" value="InterPro"/>
</dbReference>
<name>G1Q055_MYOLU</name>
<keyword evidence="2" id="KW-1185">Reference proteome</keyword>
<dbReference type="EMBL" id="AAPE02057757">
    <property type="status" value="NOT_ANNOTATED_CDS"/>
    <property type="molecule type" value="Genomic_DNA"/>
</dbReference>
<dbReference type="Proteomes" id="UP000001074">
    <property type="component" value="Unassembled WGS sequence"/>
</dbReference>
<reference evidence="1" key="2">
    <citation type="submission" date="2025-08" db="UniProtKB">
        <authorList>
            <consortium name="Ensembl"/>
        </authorList>
    </citation>
    <scope>IDENTIFICATION</scope>
</reference>
<dbReference type="SUPFAM" id="SSF47781">
    <property type="entry name" value="RuvA domain 2-like"/>
    <property type="match status" value="1"/>
</dbReference>
<dbReference type="PANTHER" id="PTHR21053:SF2">
    <property type="entry name" value="TRANSCRIPTION ELONGATION FACTOR, MITOCHONDRIAL"/>
    <property type="match status" value="1"/>
</dbReference>
<dbReference type="STRING" id="59463.ENSMLUP00000017087"/>
<dbReference type="InParanoid" id="G1Q055"/>
<organism evidence="1 2">
    <name type="scientific">Myotis lucifugus</name>
    <name type="common">Little brown bat</name>
    <dbReference type="NCBI Taxonomy" id="59463"/>
    <lineage>
        <taxon>Eukaryota</taxon>
        <taxon>Metazoa</taxon>
        <taxon>Chordata</taxon>
        <taxon>Craniata</taxon>
        <taxon>Vertebrata</taxon>
        <taxon>Euteleostomi</taxon>
        <taxon>Mammalia</taxon>
        <taxon>Eutheria</taxon>
        <taxon>Laurasiatheria</taxon>
        <taxon>Chiroptera</taxon>
        <taxon>Yangochiroptera</taxon>
        <taxon>Vespertilionidae</taxon>
        <taxon>Myotis</taxon>
    </lineage>
</organism>
<dbReference type="AlphaFoldDB" id="G1Q055"/>
<dbReference type="Pfam" id="PF12836">
    <property type="entry name" value="HHH_3"/>
    <property type="match status" value="1"/>
</dbReference>
<dbReference type="GeneTree" id="ENSGT00390000010581"/>
<dbReference type="InterPro" id="IPR039150">
    <property type="entry name" value="TEFM"/>
</dbReference>
<reference evidence="1 2" key="1">
    <citation type="journal article" date="2011" name="Nature">
        <title>A high-resolution map of human evolutionary constraint using 29 mammals.</title>
        <authorList>
            <person name="Lindblad-Toh K."/>
            <person name="Garber M."/>
            <person name="Zuk O."/>
            <person name="Lin M.F."/>
            <person name="Parker B.J."/>
            <person name="Washietl S."/>
            <person name="Kheradpour P."/>
            <person name="Ernst J."/>
            <person name="Jordan G."/>
            <person name="Mauceli E."/>
            <person name="Ward L.D."/>
            <person name="Lowe C.B."/>
            <person name="Holloway A.K."/>
            <person name="Clamp M."/>
            <person name="Gnerre S."/>
            <person name="Alfoldi J."/>
            <person name="Beal K."/>
            <person name="Chang J."/>
            <person name="Clawson H."/>
            <person name="Cuff J."/>
            <person name="Di Palma F."/>
            <person name="Fitzgerald S."/>
            <person name="Flicek P."/>
            <person name="Guttman M."/>
            <person name="Hubisz M.J."/>
            <person name="Jaffe D.B."/>
            <person name="Jungreis I."/>
            <person name="Kent W.J."/>
            <person name="Kostka D."/>
            <person name="Lara M."/>
            <person name="Martins A.L."/>
            <person name="Massingham T."/>
            <person name="Moltke I."/>
            <person name="Raney B.J."/>
            <person name="Rasmussen M.D."/>
            <person name="Robinson J."/>
            <person name="Stark A."/>
            <person name="Vilella A.J."/>
            <person name="Wen J."/>
            <person name="Xie X."/>
            <person name="Zody M.C."/>
            <person name="Baldwin J."/>
            <person name="Bloom T."/>
            <person name="Chin C.W."/>
            <person name="Heiman D."/>
            <person name="Nicol R."/>
            <person name="Nusbaum C."/>
            <person name="Young S."/>
            <person name="Wilkinson J."/>
            <person name="Worley K.C."/>
            <person name="Kovar C.L."/>
            <person name="Muzny D.M."/>
            <person name="Gibbs R.A."/>
            <person name="Cree A."/>
            <person name="Dihn H.H."/>
            <person name="Fowler G."/>
            <person name="Jhangiani S."/>
            <person name="Joshi V."/>
            <person name="Lee S."/>
            <person name="Lewis L.R."/>
            <person name="Nazareth L.V."/>
            <person name="Okwuonu G."/>
            <person name="Santibanez J."/>
            <person name="Warren W.C."/>
            <person name="Mardis E.R."/>
            <person name="Weinstock G.M."/>
            <person name="Wilson R.K."/>
            <person name="Delehaunty K."/>
            <person name="Dooling D."/>
            <person name="Fronik C."/>
            <person name="Fulton L."/>
            <person name="Fulton B."/>
            <person name="Graves T."/>
            <person name="Minx P."/>
            <person name="Sodergren E."/>
            <person name="Birney E."/>
            <person name="Margulies E.H."/>
            <person name="Herrero J."/>
            <person name="Green E.D."/>
            <person name="Haussler D."/>
            <person name="Siepel A."/>
            <person name="Goldman N."/>
            <person name="Pollard K.S."/>
            <person name="Pedersen J.S."/>
            <person name="Lander E.S."/>
            <person name="Kellis M."/>
        </authorList>
    </citation>
    <scope>NUCLEOTIDE SEQUENCE [LARGE SCALE GENOMIC DNA]</scope>
</reference>
<reference evidence="1" key="3">
    <citation type="submission" date="2025-09" db="UniProtKB">
        <authorList>
            <consortium name="Ensembl"/>
        </authorList>
    </citation>
    <scope>IDENTIFICATION</scope>
</reference>
<dbReference type="HOGENOM" id="CLU_066790_1_0_1"/>
<sequence>MNVPSVLMAGGRWRFFPVPLGWSSFQALHNSCCRKKSTASKKSIPDVASCDKTTKESGKALDKLFSSEQQASILHVLNTASNNELEAFKLLRGRKSLNLVEHRKKFGPFQNLESLMNVPLFQYKTTVQICNSILCPETEVKKKKSQENRLLKKLLKPEIERERLKVYISCRLYCCLGFQNIL</sequence>
<evidence type="ECO:0000313" key="1">
    <source>
        <dbReference type="Ensembl" id="ENSMLUP00000017087.1"/>
    </source>
</evidence>
<dbReference type="InterPro" id="IPR010994">
    <property type="entry name" value="RuvA_2-like"/>
</dbReference>
<protein>
    <submittedName>
        <fullName evidence="1">Uncharacterized protein</fullName>
    </submittedName>
</protein>
<dbReference type="Ensembl" id="ENSMLUT00000025067.1">
    <property type="protein sequence ID" value="ENSMLUP00000017087.1"/>
    <property type="gene ID" value="ENSMLUG00000026829.1"/>
</dbReference>
<dbReference type="PANTHER" id="PTHR21053">
    <property type="entry name" value="TRANSCRIPTION ELONGATION FACTOR, MITOCHONDRIAL"/>
    <property type="match status" value="1"/>
</dbReference>
<accession>G1Q055</accession>
<evidence type="ECO:0000313" key="2">
    <source>
        <dbReference type="Proteomes" id="UP000001074"/>
    </source>
</evidence>
<proteinExistence type="predicted"/>